<dbReference type="InParanoid" id="G0MXY4"/>
<keyword evidence="3" id="KW-1185">Reference proteome</keyword>
<name>G0MXY4_CAEBE</name>
<dbReference type="AlphaFoldDB" id="G0MXY4"/>
<dbReference type="InterPro" id="IPR040129">
    <property type="entry name" value="Lin-15B-like"/>
</dbReference>
<reference evidence="3" key="1">
    <citation type="submission" date="2011-07" db="EMBL/GenBank/DDBJ databases">
        <authorList>
            <consortium name="Caenorhabditis brenneri Sequencing and Analysis Consortium"/>
            <person name="Wilson R.K."/>
        </authorList>
    </citation>
    <scope>NUCLEOTIDE SEQUENCE [LARGE SCALE GENOMIC DNA]</scope>
    <source>
        <strain evidence="3">PB2801</strain>
    </source>
</reference>
<dbReference type="eggNOG" id="KOG1121">
    <property type="taxonomic scope" value="Eukaryota"/>
</dbReference>
<proteinExistence type="predicted"/>
<dbReference type="GO" id="GO:0006936">
    <property type="term" value="P:muscle contraction"/>
    <property type="evidence" value="ECO:0007669"/>
    <property type="project" value="EnsemblMetazoa"/>
</dbReference>
<dbReference type="GO" id="GO:0043051">
    <property type="term" value="P:regulation of nematode pharyngeal pumping"/>
    <property type="evidence" value="ECO:0007669"/>
    <property type="project" value="EnsemblMetazoa"/>
</dbReference>
<organism evidence="3">
    <name type="scientific">Caenorhabditis brenneri</name>
    <name type="common">Nematode worm</name>
    <dbReference type="NCBI Taxonomy" id="135651"/>
    <lineage>
        <taxon>Eukaryota</taxon>
        <taxon>Metazoa</taxon>
        <taxon>Ecdysozoa</taxon>
        <taxon>Nematoda</taxon>
        <taxon>Chromadorea</taxon>
        <taxon>Rhabditida</taxon>
        <taxon>Rhabditina</taxon>
        <taxon>Rhabditomorpha</taxon>
        <taxon>Rhabditoidea</taxon>
        <taxon>Rhabditidae</taxon>
        <taxon>Peloderinae</taxon>
        <taxon>Caenorhabditis</taxon>
    </lineage>
</organism>
<dbReference type="HOGENOM" id="CLU_326324_0_0_1"/>
<protein>
    <recommendedName>
        <fullName evidence="1">HAT C-terminal dimerisation domain-containing protein</fullName>
    </recommendedName>
</protein>
<dbReference type="PANTHER" id="PTHR22716">
    <property type="entry name" value="ETS CLASS TRANSCRIPTION FACTOR-RELATED-RELATED"/>
    <property type="match status" value="1"/>
</dbReference>
<dbReference type="GO" id="GO:0040027">
    <property type="term" value="P:negative regulation of vulval development"/>
    <property type="evidence" value="ECO:0007669"/>
    <property type="project" value="InterPro"/>
</dbReference>
<evidence type="ECO:0000313" key="2">
    <source>
        <dbReference type="EMBL" id="EGT47116.1"/>
    </source>
</evidence>
<dbReference type="GO" id="GO:0035262">
    <property type="term" value="P:gonad morphogenesis"/>
    <property type="evidence" value="ECO:0007669"/>
    <property type="project" value="EnsemblMetazoa"/>
</dbReference>
<dbReference type="FunCoup" id="G0MXY4">
    <property type="interactions" value="2483"/>
</dbReference>
<dbReference type="SUPFAM" id="SSF53098">
    <property type="entry name" value="Ribonuclease H-like"/>
    <property type="match status" value="1"/>
</dbReference>
<dbReference type="GO" id="GO:0046983">
    <property type="term" value="F:protein dimerization activity"/>
    <property type="evidence" value="ECO:0007669"/>
    <property type="project" value="InterPro"/>
</dbReference>
<accession>G0MXY4</accession>
<dbReference type="EMBL" id="GL379819">
    <property type="protein sequence ID" value="EGT47116.1"/>
    <property type="molecule type" value="Genomic_DNA"/>
</dbReference>
<dbReference type="Proteomes" id="UP000008068">
    <property type="component" value="Unassembled WGS sequence"/>
</dbReference>
<dbReference type="GO" id="GO:0030421">
    <property type="term" value="P:defecation"/>
    <property type="evidence" value="ECO:0007669"/>
    <property type="project" value="EnsemblMetazoa"/>
</dbReference>
<dbReference type="GO" id="GO:0005634">
    <property type="term" value="C:nucleus"/>
    <property type="evidence" value="ECO:0007669"/>
    <property type="project" value="EnsemblMetazoa"/>
</dbReference>
<sequence length="798" mass="91378">MTIACCQCGALSTKAHMVIVPKNQNVLQTWIREYNLSLDVRPGVQYICKTHISDRSKKTISAFASSAAPSTSNSYFMEEDIKREQTEITQFVDPKQELDDEVSYDDFPFEMEQDSYETMQQDDSSYSYQQNNYEMDCQPTTTSATMHSGKIEDSFSTSNNTEASHFTQGFPELSDDQIMSFCVKTSSNLSGESSFECGMCPEKFFLSPDTQSVRQHLESKHLSTLKNFMSTGQAPLAPKAYTPLSPSTKAKADESLCKFLIKNGLPLKAVHDLNLEILTFNINSSYKLPSVNVLSEYFKDIAQRKTDTKHRAEDGPVTITFDTTTFENRHYLAFTVHYYVEKNQKKNTVFFREFKMTQNSANSVMSTIKNAMDESNIRLPITTVVTGKVEYEESLENMDSFRQVMVCFSENLNKFAEALIEHPVFVVTLKKLRDFITKFPANRKDWGRFKAYIVRKRIYGEYPEMDTGHWTKTLDFITKCLHMHRLFSEFTTANPHITYIEVEDNVNTVYLHSLLNLCKNAFKTMSESKSNLSDVIPAIAEISESLHITTSNQVVINAVNLLFNRLLRPFIQHSDIHRFAVFLHPLRNGSVAILNSEWDAIKKSLARHIAHREATDGAPISKTGRMISLPSYNENLTAEKEVSAFCTFIKRLSGVETEIVDWWSRHAARFPRLFKYAKEIYQIPACSIDAAYYLGEYGLLTYSLNEEEPSKRKMLLDASSELMENFRSKSELMCKQICVKRKRESNYPGDMWFNPVDLKAIQSCDPFEPTIIRKPELPKQSGITVPNISSMPLYNNRM</sequence>
<dbReference type="STRING" id="135651.G0MXY4"/>
<dbReference type="InterPro" id="IPR012337">
    <property type="entry name" value="RNaseH-like_sf"/>
</dbReference>
<dbReference type="PANTHER" id="PTHR22716:SF3">
    <property type="entry name" value="HAT C-TERMINAL DIMERISATION DOMAIN-CONTAINING PROTEIN"/>
    <property type="match status" value="1"/>
</dbReference>
<dbReference type="GO" id="GO:0035264">
    <property type="term" value="P:multicellular organism growth"/>
    <property type="evidence" value="ECO:0007669"/>
    <property type="project" value="EnsemblMetazoa"/>
</dbReference>
<dbReference type="Pfam" id="PF05699">
    <property type="entry name" value="Dimer_Tnp_hAT"/>
    <property type="match status" value="1"/>
</dbReference>
<evidence type="ECO:0000313" key="3">
    <source>
        <dbReference type="Proteomes" id="UP000008068"/>
    </source>
</evidence>
<dbReference type="InterPro" id="IPR008906">
    <property type="entry name" value="HATC_C_dom"/>
</dbReference>
<evidence type="ECO:0000259" key="1">
    <source>
        <dbReference type="Pfam" id="PF05699"/>
    </source>
</evidence>
<dbReference type="OrthoDB" id="5802562at2759"/>
<dbReference type="GO" id="GO:0005102">
    <property type="term" value="F:signaling receptor binding"/>
    <property type="evidence" value="ECO:0007669"/>
    <property type="project" value="EnsemblMetazoa"/>
</dbReference>
<feature type="domain" description="HAT C-terminal dimerisation" evidence="1">
    <location>
        <begin position="655"/>
        <end position="688"/>
    </location>
</feature>
<gene>
    <name evidence="2" type="ORF">CAEBREN_32052</name>
</gene>